<dbReference type="SMART" id="SM01134">
    <property type="entry name" value="DeoRC"/>
    <property type="match status" value="1"/>
</dbReference>
<dbReference type="SMART" id="SM00420">
    <property type="entry name" value="HTH_DEOR"/>
    <property type="match status" value="1"/>
</dbReference>
<keyword evidence="1" id="KW-0805">Transcription regulation</keyword>
<sequence length="258" mass="27871">MRSLENNTEVRRTSLVSYVLERGYVSVQDLSDHFNVSKVTIRGDLTALEEAGAIKRQHGGATIPKDDLPGTIAFQARARIDQEQKQRIGDLAATLVHDGDSIMIDSSTTGLYLARALKNKKDLKVVTNGINTSLELLKSSHSVIMVGGMINDRTYGTVGRLGRNTLSEIRIGKAFLGAKGVSIRDGLTDTNLLEVELKQAVIEVSSQLIAIVDSSKFSTMGISSFAPIEKVSIIVTDSGVPMVEKAKFEDLGIQVLVA</sequence>
<evidence type="ECO:0000256" key="2">
    <source>
        <dbReference type="ARBA" id="ARBA00023163"/>
    </source>
</evidence>
<gene>
    <name evidence="4" type="ORF">ADM99_06675</name>
</gene>
<keyword evidence="5" id="KW-1185">Reference proteome</keyword>
<dbReference type="InterPro" id="IPR050313">
    <property type="entry name" value="Carb_Metab_HTH_regulators"/>
</dbReference>
<dbReference type="InterPro" id="IPR001034">
    <property type="entry name" value="DeoR_HTH"/>
</dbReference>
<evidence type="ECO:0000313" key="5">
    <source>
        <dbReference type="Proteomes" id="UP000050430"/>
    </source>
</evidence>
<dbReference type="InterPro" id="IPR036388">
    <property type="entry name" value="WH-like_DNA-bd_sf"/>
</dbReference>
<dbReference type="InterPro" id="IPR036390">
    <property type="entry name" value="WH_DNA-bd_sf"/>
</dbReference>
<dbReference type="Proteomes" id="UP000050430">
    <property type="component" value="Unassembled WGS sequence"/>
</dbReference>
<dbReference type="PANTHER" id="PTHR30363:SF44">
    <property type="entry name" value="AGA OPERON TRANSCRIPTIONAL REPRESSOR-RELATED"/>
    <property type="match status" value="1"/>
</dbReference>
<evidence type="ECO:0000259" key="3">
    <source>
        <dbReference type="PROSITE" id="PS51000"/>
    </source>
</evidence>
<dbReference type="SUPFAM" id="SSF100950">
    <property type="entry name" value="NagB/RpiA/CoA transferase-like"/>
    <property type="match status" value="1"/>
</dbReference>
<name>A0A0P6XBX4_9CHLR</name>
<accession>A0A0P6XBX4</accession>
<dbReference type="SUPFAM" id="SSF46785">
    <property type="entry name" value="Winged helix' DNA-binding domain"/>
    <property type="match status" value="1"/>
</dbReference>
<evidence type="ECO:0000313" key="4">
    <source>
        <dbReference type="EMBL" id="KPL72756.1"/>
    </source>
</evidence>
<dbReference type="AlphaFoldDB" id="A0A0P6XBX4"/>
<protein>
    <recommendedName>
        <fullName evidence="3">HTH deoR-type domain-containing protein</fullName>
    </recommendedName>
</protein>
<reference evidence="4 5" key="1">
    <citation type="submission" date="2015-07" db="EMBL/GenBank/DDBJ databases">
        <title>Genome sequence of Leptolinea tardivitalis DSM 16556.</title>
        <authorList>
            <person name="Hemp J."/>
            <person name="Ward L.M."/>
            <person name="Pace L.A."/>
            <person name="Fischer W.W."/>
        </authorList>
    </citation>
    <scope>NUCLEOTIDE SEQUENCE [LARGE SCALE GENOMIC DNA]</scope>
    <source>
        <strain evidence="4 5">YMTK-2</strain>
    </source>
</reference>
<evidence type="ECO:0000256" key="1">
    <source>
        <dbReference type="ARBA" id="ARBA00023015"/>
    </source>
</evidence>
<dbReference type="PRINTS" id="PR00037">
    <property type="entry name" value="HTHLACR"/>
</dbReference>
<feature type="domain" description="HTH deoR-type" evidence="3">
    <location>
        <begin position="8"/>
        <end position="63"/>
    </location>
</feature>
<dbReference type="InterPro" id="IPR037171">
    <property type="entry name" value="NagB/RpiA_transferase-like"/>
</dbReference>
<comment type="caution">
    <text evidence="4">The sequence shown here is derived from an EMBL/GenBank/DDBJ whole genome shotgun (WGS) entry which is preliminary data.</text>
</comment>
<dbReference type="PANTHER" id="PTHR30363">
    <property type="entry name" value="HTH-TYPE TRANSCRIPTIONAL REGULATOR SRLR-RELATED"/>
    <property type="match status" value="1"/>
</dbReference>
<dbReference type="GO" id="GO:0003700">
    <property type="term" value="F:DNA-binding transcription factor activity"/>
    <property type="evidence" value="ECO:0007669"/>
    <property type="project" value="InterPro"/>
</dbReference>
<dbReference type="STRING" id="229920.ADM99_06675"/>
<dbReference type="Pfam" id="PF08220">
    <property type="entry name" value="HTH_DeoR"/>
    <property type="match status" value="1"/>
</dbReference>
<dbReference type="Pfam" id="PF00455">
    <property type="entry name" value="DeoRC"/>
    <property type="match status" value="1"/>
</dbReference>
<dbReference type="EMBL" id="LGCK01000007">
    <property type="protein sequence ID" value="KPL72756.1"/>
    <property type="molecule type" value="Genomic_DNA"/>
</dbReference>
<dbReference type="RefSeq" id="WP_062421149.1">
    <property type="nucleotide sequence ID" value="NZ_BBYA01000008.1"/>
</dbReference>
<dbReference type="OrthoDB" id="9797223at2"/>
<dbReference type="InterPro" id="IPR014036">
    <property type="entry name" value="DeoR-like_C"/>
</dbReference>
<dbReference type="Gene3D" id="1.10.10.10">
    <property type="entry name" value="Winged helix-like DNA-binding domain superfamily/Winged helix DNA-binding domain"/>
    <property type="match status" value="1"/>
</dbReference>
<proteinExistence type="predicted"/>
<dbReference type="PROSITE" id="PS51000">
    <property type="entry name" value="HTH_DEOR_2"/>
    <property type="match status" value="1"/>
</dbReference>
<keyword evidence="2" id="KW-0804">Transcription</keyword>
<organism evidence="4 5">
    <name type="scientific">Leptolinea tardivitalis</name>
    <dbReference type="NCBI Taxonomy" id="229920"/>
    <lineage>
        <taxon>Bacteria</taxon>
        <taxon>Bacillati</taxon>
        <taxon>Chloroflexota</taxon>
        <taxon>Anaerolineae</taxon>
        <taxon>Anaerolineales</taxon>
        <taxon>Anaerolineaceae</taxon>
        <taxon>Leptolinea</taxon>
    </lineage>
</organism>
<dbReference type="Gene3D" id="3.40.50.1360">
    <property type="match status" value="1"/>
</dbReference>